<keyword evidence="2" id="KW-1185">Reference proteome</keyword>
<proteinExistence type="predicted"/>
<evidence type="ECO:0000313" key="1">
    <source>
        <dbReference type="EMBL" id="GBN32835.1"/>
    </source>
</evidence>
<accession>A0A4Y2N0J8</accession>
<evidence type="ECO:0000313" key="2">
    <source>
        <dbReference type="Proteomes" id="UP000499080"/>
    </source>
</evidence>
<dbReference type="AlphaFoldDB" id="A0A4Y2N0J8"/>
<sequence>MNFIEKLEGERNWVSWKFVVELQLTVQKAMPVVQGKVTEPEPLPLDASENEKKTYTALKCFEDLYAIARYIIGSSVRQEPKNISICKTSKYMWDALHRVYEERNE</sequence>
<gene>
    <name evidence="1" type="ORF">AVEN_94655_1</name>
</gene>
<comment type="caution">
    <text evidence="1">The sequence shown here is derived from an EMBL/GenBank/DDBJ whole genome shotgun (WGS) entry which is preliminary data.</text>
</comment>
<name>A0A4Y2N0J8_ARAVE</name>
<reference evidence="1 2" key="1">
    <citation type="journal article" date="2019" name="Sci. Rep.">
        <title>Orb-weaving spider Araneus ventricosus genome elucidates the spidroin gene catalogue.</title>
        <authorList>
            <person name="Kono N."/>
            <person name="Nakamura H."/>
            <person name="Ohtoshi R."/>
            <person name="Moran D.A.P."/>
            <person name="Shinohara A."/>
            <person name="Yoshida Y."/>
            <person name="Fujiwara M."/>
            <person name="Mori M."/>
            <person name="Tomita M."/>
            <person name="Arakawa K."/>
        </authorList>
    </citation>
    <scope>NUCLEOTIDE SEQUENCE [LARGE SCALE GENOMIC DNA]</scope>
</reference>
<dbReference type="OrthoDB" id="97058at2759"/>
<dbReference type="Proteomes" id="UP000499080">
    <property type="component" value="Unassembled WGS sequence"/>
</dbReference>
<evidence type="ECO:0008006" key="3">
    <source>
        <dbReference type="Google" id="ProtNLM"/>
    </source>
</evidence>
<protein>
    <recommendedName>
        <fullName evidence="3">Retrovirus-related Pol polyprotein from transposon TNT 1-94</fullName>
    </recommendedName>
</protein>
<organism evidence="1 2">
    <name type="scientific">Araneus ventricosus</name>
    <name type="common">Orbweaver spider</name>
    <name type="synonym">Epeira ventricosa</name>
    <dbReference type="NCBI Taxonomy" id="182803"/>
    <lineage>
        <taxon>Eukaryota</taxon>
        <taxon>Metazoa</taxon>
        <taxon>Ecdysozoa</taxon>
        <taxon>Arthropoda</taxon>
        <taxon>Chelicerata</taxon>
        <taxon>Arachnida</taxon>
        <taxon>Araneae</taxon>
        <taxon>Araneomorphae</taxon>
        <taxon>Entelegynae</taxon>
        <taxon>Araneoidea</taxon>
        <taxon>Araneidae</taxon>
        <taxon>Araneus</taxon>
    </lineage>
</organism>
<dbReference type="EMBL" id="BGPR01008299">
    <property type="protein sequence ID" value="GBN32835.1"/>
    <property type="molecule type" value="Genomic_DNA"/>
</dbReference>